<dbReference type="AlphaFoldDB" id="A0A941AS06"/>
<organism evidence="1 2">
    <name type="scientific">Halalkalibacter suaedae</name>
    <dbReference type="NCBI Taxonomy" id="2822140"/>
    <lineage>
        <taxon>Bacteria</taxon>
        <taxon>Bacillati</taxon>
        <taxon>Bacillota</taxon>
        <taxon>Bacilli</taxon>
        <taxon>Bacillales</taxon>
        <taxon>Bacillaceae</taxon>
        <taxon>Halalkalibacter</taxon>
    </lineage>
</organism>
<feature type="non-terminal residue" evidence="1">
    <location>
        <position position="1"/>
    </location>
</feature>
<name>A0A941AS06_9BACI</name>
<sequence length="69" mass="8282">RCGWITSFLWSIYSSRYMVLDRIRFGLLFSFERTQNSLNKYFCSCVYEYRYEGGFLGARQHEVLTESVT</sequence>
<gene>
    <name evidence="1" type="ORF">J7W16_21810</name>
</gene>
<accession>A0A941AS06</accession>
<keyword evidence="2" id="KW-1185">Reference proteome</keyword>
<comment type="caution">
    <text evidence="1">The sequence shown here is derived from an EMBL/GenBank/DDBJ whole genome shotgun (WGS) entry which is preliminary data.</text>
</comment>
<dbReference type="EMBL" id="JAGKSQ010000028">
    <property type="protein sequence ID" value="MBP3953683.1"/>
    <property type="molecule type" value="Genomic_DNA"/>
</dbReference>
<dbReference type="RefSeq" id="WP_210599537.1">
    <property type="nucleotide sequence ID" value="NZ_JAGKSQ010000028.1"/>
</dbReference>
<evidence type="ECO:0000313" key="2">
    <source>
        <dbReference type="Proteomes" id="UP000678228"/>
    </source>
</evidence>
<reference evidence="1" key="1">
    <citation type="submission" date="2021-03" db="EMBL/GenBank/DDBJ databases">
        <title>Bacillus suaedae sp. nov., isolated from Suaeda aralocaspica.</title>
        <authorList>
            <person name="Lei R.F.R."/>
        </authorList>
    </citation>
    <scope>NUCLEOTIDE SEQUENCE</scope>
    <source>
        <strain evidence="1">YZJH907-2</strain>
    </source>
</reference>
<protein>
    <submittedName>
        <fullName evidence="1">Uncharacterized protein</fullName>
    </submittedName>
</protein>
<evidence type="ECO:0000313" key="1">
    <source>
        <dbReference type="EMBL" id="MBP3953683.1"/>
    </source>
</evidence>
<dbReference type="Proteomes" id="UP000678228">
    <property type="component" value="Unassembled WGS sequence"/>
</dbReference>
<proteinExistence type="predicted"/>